<feature type="transmembrane region" description="Helical" evidence="1">
    <location>
        <begin position="41"/>
        <end position="61"/>
    </location>
</feature>
<dbReference type="Proteomes" id="UP000642571">
    <property type="component" value="Unassembled WGS sequence"/>
</dbReference>
<keyword evidence="1" id="KW-1133">Transmembrane helix</keyword>
<gene>
    <name evidence="4" type="ORF">GCM10011389_35440</name>
</gene>
<keyword evidence="1" id="KW-0812">Transmembrane</keyword>
<dbReference type="RefSeq" id="WP_188655706.1">
    <property type="nucleotide sequence ID" value="NZ_BMIN01000020.1"/>
</dbReference>
<feature type="domain" description="DUF4179" evidence="2">
    <location>
        <begin position="37"/>
        <end position="126"/>
    </location>
</feature>
<comment type="caution">
    <text evidence="4">The sequence shown here is derived from an EMBL/GenBank/DDBJ whole genome shotgun (WGS) entry which is preliminary data.</text>
</comment>
<evidence type="ECO:0000259" key="2">
    <source>
        <dbReference type="Pfam" id="PF13786"/>
    </source>
</evidence>
<protein>
    <recommendedName>
        <fullName evidence="6">DUF4179 domain-containing protein</fullName>
    </recommendedName>
</protein>
<keyword evidence="5" id="KW-1185">Reference proteome</keyword>
<keyword evidence="1" id="KW-0472">Membrane</keyword>
<dbReference type="Pfam" id="PF13786">
    <property type="entry name" value="DUF4179"/>
    <property type="match status" value="1"/>
</dbReference>
<dbReference type="InterPro" id="IPR040680">
    <property type="entry name" value="DUF5643"/>
</dbReference>
<evidence type="ECO:0008006" key="6">
    <source>
        <dbReference type="Google" id="ProtNLM"/>
    </source>
</evidence>
<reference evidence="5" key="1">
    <citation type="journal article" date="2019" name="Int. J. Syst. Evol. Microbiol.">
        <title>The Global Catalogue of Microorganisms (GCM) 10K type strain sequencing project: providing services to taxonomists for standard genome sequencing and annotation.</title>
        <authorList>
            <consortium name="The Broad Institute Genomics Platform"/>
            <consortium name="The Broad Institute Genome Sequencing Center for Infectious Disease"/>
            <person name="Wu L."/>
            <person name="Ma J."/>
        </authorList>
    </citation>
    <scope>NUCLEOTIDE SEQUENCE [LARGE SCALE GENOMIC DNA]</scope>
    <source>
        <strain evidence="5">CGMCC 1.15353</strain>
    </source>
</reference>
<dbReference type="InterPro" id="IPR025436">
    <property type="entry name" value="DUF4179"/>
</dbReference>
<dbReference type="EMBL" id="BMIN01000020">
    <property type="protein sequence ID" value="GGD24532.1"/>
    <property type="molecule type" value="Genomic_DNA"/>
</dbReference>
<evidence type="ECO:0000259" key="3">
    <source>
        <dbReference type="Pfam" id="PF18705"/>
    </source>
</evidence>
<proteinExistence type="predicted"/>
<organism evidence="4 5">
    <name type="scientific">Pontibacillus salipaludis</name>
    <dbReference type="NCBI Taxonomy" id="1697394"/>
    <lineage>
        <taxon>Bacteria</taxon>
        <taxon>Bacillati</taxon>
        <taxon>Bacillota</taxon>
        <taxon>Bacilli</taxon>
        <taxon>Bacillales</taxon>
        <taxon>Bacillaceae</taxon>
        <taxon>Pontibacillus</taxon>
    </lineage>
</organism>
<accession>A0ABQ1QF10</accession>
<name>A0ABQ1QF10_9BACI</name>
<dbReference type="Gene3D" id="2.60.40.1630">
    <property type="entry name" value="bacillus anthracis domain"/>
    <property type="match status" value="1"/>
</dbReference>
<evidence type="ECO:0000256" key="1">
    <source>
        <dbReference type="SAM" id="Phobius"/>
    </source>
</evidence>
<feature type="domain" description="DUF5643" evidence="3">
    <location>
        <begin position="210"/>
        <end position="328"/>
    </location>
</feature>
<evidence type="ECO:0000313" key="4">
    <source>
        <dbReference type="EMBL" id="GGD24532.1"/>
    </source>
</evidence>
<sequence length="437" mass="48563">MEKWEQQLDQEVNGNLPKVVEQQIEETLNTLPNKKASRKKWMYSVAAAVVATGIVVSSSSVSTTIADSLQSVPVIGSVMEKVGGLGEKNGQQKGLTVTAGEEVDIGDQTIIFTETLYDGNSIYISYLNTSTDLNKQVLSGVPTVMIDGEPLRNYGIGAGGQKLKEGVYGETMSIRTSEELPDEFLLTLGGETNGSQWQVDLPVEKKGAETVIPLNESFSNEDNHLRYSTLSFTSTSTRVQFQLITPEDSKLIQNGQHFDIQVEDGNGRVLRGIGASSRSALLHDGTVQGQYTFDLEPYGEDLPESITIKPYLMKIPLENEDVEPVVFTTKKWKGEPITLSQGEMGNLTVQSVERIEGDVTITYSVDGEDEAMQSSTFWIEDSENNMYKENRVERRVEGNTFKQTFYDFPAEEDIYLHSTEMDSHHYISNFEVTIDIQ</sequence>
<dbReference type="Pfam" id="PF18705">
    <property type="entry name" value="DUF5643"/>
    <property type="match status" value="1"/>
</dbReference>
<evidence type="ECO:0000313" key="5">
    <source>
        <dbReference type="Proteomes" id="UP000642571"/>
    </source>
</evidence>